<feature type="non-terminal residue" evidence="2">
    <location>
        <position position="1"/>
    </location>
</feature>
<gene>
    <name evidence="2" type="ORF">COY16_03140</name>
</gene>
<feature type="signal peptide" evidence="1">
    <location>
        <begin position="1"/>
        <end position="34"/>
    </location>
</feature>
<name>A0A2M7TYQ9_9BACT</name>
<proteinExistence type="predicted"/>
<protein>
    <submittedName>
        <fullName evidence="2">Uncharacterized protein</fullName>
    </submittedName>
</protein>
<keyword evidence="1" id="KW-0732">Signal</keyword>
<comment type="caution">
    <text evidence="2">The sequence shown here is derived from an EMBL/GenBank/DDBJ whole genome shotgun (WGS) entry which is preliminary data.</text>
</comment>
<dbReference type="EMBL" id="PFOB01000039">
    <property type="protein sequence ID" value="PIZ62956.1"/>
    <property type="molecule type" value="Genomic_DNA"/>
</dbReference>
<evidence type="ECO:0000313" key="3">
    <source>
        <dbReference type="Proteomes" id="UP000228503"/>
    </source>
</evidence>
<evidence type="ECO:0000256" key="1">
    <source>
        <dbReference type="SAM" id="SignalP"/>
    </source>
</evidence>
<dbReference type="Proteomes" id="UP000228503">
    <property type="component" value="Unassembled WGS sequence"/>
</dbReference>
<evidence type="ECO:0000313" key="2">
    <source>
        <dbReference type="EMBL" id="PIZ62956.1"/>
    </source>
</evidence>
<sequence length="171" mass="18437">NTSLASMFFTRRIQMKSYLKIVSLVCVLSLVVLTACTTTSGSEVASDAVSAIPSGVDVGIGESVADVVETGPSGSWTAVTTADQTFDIGGHRAIVRMSETGSALQIEYRNLDGTGYKYFFVEVAYSKPSGFWYIVGDTSYDFGSHPDWYARFGVGPDLIYARNVGVWEISP</sequence>
<feature type="chain" id="PRO_5014630640" evidence="1">
    <location>
        <begin position="35"/>
        <end position="171"/>
    </location>
</feature>
<reference evidence="3" key="1">
    <citation type="submission" date="2017-09" db="EMBL/GenBank/DDBJ databases">
        <title>Depth-based differentiation of microbial function through sediment-hosted aquifers and enrichment of novel symbionts in the deep terrestrial subsurface.</title>
        <authorList>
            <person name="Probst A.J."/>
            <person name="Ladd B."/>
            <person name="Jarett J.K."/>
            <person name="Geller-Mcgrath D.E."/>
            <person name="Sieber C.M.K."/>
            <person name="Emerson J.B."/>
            <person name="Anantharaman K."/>
            <person name="Thomas B.C."/>
            <person name="Malmstrom R."/>
            <person name="Stieglmeier M."/>
            <person name="Klingl A."/>
            <person name="Woyke T."/>
            <person name="Ryan C.M."/>
            <person name="Banfield J.F."/>
        </authorList>
    </citation>
    <scope>NUCLEOTIDE SEQUENCE [LARGE SCALE GENOMIC DNA]</scope>
</reference>
<accession>A0A2M7TYQ9</accession>
<dbReference type="AlphaFoldDB" id="A0A2M7TYQ9"/>
<organism evidence="2 3">
    <name type="scientific">Candidatus Roizmanbacteria bacterium CG_4_10_14_0_2_um_filter_39_13</name>
    <dbReference type="NCBI Taxonomy" id="1974825"/>
    <lineage>
        <taxon>Bacteria</taxon>
        <taxon>Candidatus Roizmaniibacteriota</taxon>
    </lineage>
</organism>